<dbReference type="Proteomes" id="UP000248975">
    <property type="component" value="Unassembled WGS sequence"/>
</dbReference>
<dbReference type="SUPFAM" id="SSF64210">
    <property type="entry name" value="Head-to-tail joining protein W, gpW"/>
    <property type="match status" value="1"/>
</dbReference>
<organism evidence="1 2">
    <name type="scientific">Cereibacter sphaeroides</name>
    <name type="common">Rhodobacter sphaeroides</name>
    <dbReference type="NCBI Taxonomy" id="1063"/>
    <lineage>
        <taxon>Bacteria</taxon>
        <taxon>Pseudomonadati</taxon>
        <taxon>Pseudomonadota</taxon>
        <taxon>Alphaproteobacteria</taxon>
        <taxon>Rhodobacterales</taxon>
        <taxon>Paracoccaceae</taxon>
        <taxon>Cereibacter</taxon>
    </lineage>
</organism>
<dbReference type="Gene3D" id="3.30.1580.10">
    <property type="entry name" value="Head-to-tail joining protein W"/>
    <property type="match status" value="1"/>
</dbReference>
<dbReference type="InterPro" id="IPR036626">
    <property type="entry name" value="GpW_sf"/>
</dbReference>
<accession>A0A2W5RWJ8</accession>
<evidence type="ECO:0000313" key="2">
    <source>
        <dbReference type="Proteomes" id="UP000248975"/>
    </source>
</evidence>
<dbReference type="InterPro" id="IPR004174">
    <property type="entry name" value="GpW"/>
</dbReference>
<proteinExistence type="predicted"/>
<protein>
    <submittedName>
        <fullName evidence="1">Uncharacterized protein</fullName>
    </submittedName>
</protein>
<reference evidence="1 2" key="1">
    <citation type="submission" date="2017-08" db="EMBL/GenBank/DDBJ databases">
        <title>Infants hospitalized years apart are colonized by the same room-sourced microbial strains.</title>
        <authorList>
            <person name="Brooks B."/>
            <person name="Olm M.R."/>
            <person name="Firek B.A."/>
            <person name="Baker R."/>
            <person name="Thomas B.C."/>
            <person name="Morowitz M.J."/>
            <person name="Banfield J.F."/>
        </authorList>
    </citation>
    <scope>NUCLEOTIDE SEQUENCE [LARGE SCALE GENOMIC DNA]</scope>
    <source>
        <strain evidence="1">S2_003_000_R2_11</strain>
    </source>
</reference>
<dbReference type="EMBL" id="QFQS01000010">
    <property type="protein sequence ID" value="PZQ95028.1"/>
    <property type="molecule type" value="Genomic_DNA"/>
</dbReference>
<gene>
    <name evidence="1" type="ORF">DI533_20420</name>
</gene>
<comment type="caution">
    <text evidence="1">The sequence shown here is derived from an EMBL/GenBank/DDBJ whole genome shotgun (WGS) entry which is preliminary data.</text>
</comment>
<name>A0A2W5RWJ8_CERSP</name>
<sequence>MSCDTTLLKKYLQEAEAAYHQLMMGGSVRVFVDQNAERVEYTAANKANLYNYIITLRSQICALDPSDPMCACGIGVGKPPVGFTFR</sequence>
<dbReference type="AlphaFoldDB" id="A0A2W5RWJ8"/>
<dbReference type="Pfam" id="PF02831">
    <property type="entry name" value="gpW"/>
    <property type="match status" value="1"/>
</dbReference>
<evidence type="ECO:0000313" key="1">
    <source>
        <dbReference type="EMBL" id="PZQ95028.1"/>
    </source>
</evidence>
<dbReference type="GO" id="GO:0019058">
    <property type="term" value="P:viral life cycle"/>
    <property type="evidence" value="ECO:0007669"/>
    <property type="project" value="InterPro"/>
</dbReference>